<protein>
    <submittedName>
        <fullName evidence="1">Uncharacterized protein</fullName>
    </submittedName>
</protein>
<dbReference type="AlphaFoldDB" id="A0A4U6CWG3"/>
<evidence type="ECO:0000313" key="2">
    <source>
        <dbReference type="Proteomes" id="UP000304900"/>
    </source>
</evidence>
<dbReference type="Proteomes" id="UP000304900">
    <property type="component" value="Unassembled WGS sequence"/>
</dbReference>
<evidence type="ECO:0000313" key="1">
    <source>
        <dbReference type="EMBL" id="TKT87981.1"/>
    </source>
</evidence>
<sequence>MKAQHNAVGDLLNLKAQLNAVLDADTSSQKISSADMGYNPLLRTVFVPTLTHNTIKAYFIK</sequence>
<comment type="caution">
    <text evidence="1">The sequence shown here is derived from an EMBL/GenBank/DDBJ whole genome shotgun (WGS) entry which is preliminary data.</text>
</comment>
<dbReference type="RefSeq" id="WP_137343367.1">
    <property type="nucleotide sequence ID" value="NZ_BSQH01000005.1"/>
</dbReference>
<gene>
    <name evidence="1" type="ORF">FDK13_28170</name>
</gene>
<accession>A0A4U6CWG3</accession>
<reference evidence="1 2" key="1">
    <citation type="submission" date="2019-05" db="EMBL/GenBank/DDBJ databases">
        <title>Dyadobacter AR-3-8 sp. nov., isolated from arctic soil.</title>
        <authorList>
            <person name="Chaudhary D.K."/>
        </authorList>
    </citation>
    <scope>NUCLEOTIDE SEQUENCE [LARGE SCALE GENOMIC DNA]</scope>
    <source>
        <strain evidence="1 2">AR-3-8</strain>
    </source>
</reference>
<proteinExistence type="predicted"/>
<keyword evidence="2" id="KW-1185">Reference proteome</keyword>
<dbReference type="EMBL" id="SZVO01000017">
    <property type="protein sequence ID" value="TKT87981.1"/>
    <property type="molecule type" value="Genomic_DNA"/>
</dbReference>
<organism evidence="1 2">
    <name type="scientific">Dyadobacter frigoris</name>
    <dbReference type="NCBI Taxonomy" id="2576211"/>
    <lineage>
        <taxon>Bacteria</taxon>
        <taxon>Pseudomonadati</taxon>
        <taxon>Bacteroidota</taxon>
        <taxon>Cytophagia</taxon>
        <taxon>Cytophagales</taxon>
        <taxon>Spirosomataceae</taxon>
        <taxon>Dyadobacter</taxon>
    </lineage>
</organism>
<name>A0A4U6CWG3_9BACT</name>